<reference evidence="1 2" key="1">
    <citation type="submission" date="2016-10" db="EMBL/GenBank/DDBJ databases">
        <authorList>
            <person name="de Groot N.N."/>
        </authorList>
    </citation>
    <scope>NUCLEOTIDE SEQUENCE [LARGE SCALE GENOMIC DNA]</scope>
    <source>
        <strain evidence="1 2">CGMCC 1.7059</strain>
    </source>
</reference>
<dbReference type="Gene3D" id="1.20.58.320">
    <property type="entry name" value="TPR-like"/>
    <property type="match status" value="1"/>
</dbReference>
<name>A0A1H3BR78_9GAMM</name>
<dbReference type="RefSeq" id="WP_091816071.1">
    <property type="nucleotide sequence ID" value="NZ_FNNE01000009.1"/>
</dbReference>
<organism evidence="1 2">
    <name type="scientific">Marinobacter mobilis</name>
    <dbReference type="NCBI Taxonomy" id="488533"/>
    <lineage>
        <taxon>Bacteria</taxon>
        <taxon>Pseudomonadati</taxon>
        <taxon>Pseudomonadota</taxon>
        <taxon>Gammaproteobacteria</taxon>
        <taxon>Pseudomonadales</taxon>
        <taxon>Marinobacteraceae</taxon>
        <taxon>Marinobacter</taxon>
    </lineage>
</organism>
<dbReference type="Gene3D" id="1.25.40.10">
    <property type="entry name" value="Tetratricopeptide repeat domain"/>
    <property type="match status" value="1"/>
</dbReference>
<accession>A0A1H3BR78</accession>
<dbReference type="InterPro" id="IPR011990">
    <property type="entry name" value="TPR-like_helical_dom_sf"/>
</dbReference>
<dbReference type="AlphaFoldDB" id="A0A1H3BR78"/>
<gene>
    <name evidence="1" type="ORF">SAMN04487960_109107</name>
</gene>
<sequence>MLDWPDILDFWFGPLDEEGIPDDFHRGRWFHSTRKFDQEIRRRFLSLVVVAGEDGLLHWRHTGAGRLAEILLLDQFTRNIHRGGALAFSNDRLCLQLCKEGLKVGADTVLPGVQRCFFYLPLQHSERIGDQELGVELYQQLVAMERGDLAPLLEGFLASARDHRDVIRRFGRFPHRNRVLGRLSTEEERDYLGATGKRFGQ</sequence>
<protein>
    <submittedName>
        <fullName evidence="1">Uncharacterized conserved protein, DUF924 family</fullName>
    </submittedName>
</protein>
<dbReference type="STRING" id="488533.SAMN04487960_109107"/>
<dbReference type="InterPro" id="IPR010323">
    <property type="entry name" value="DUF924"/>
</dbReference>
<evidence type="ECO:0000313" key="1">
    <source>
        <dbReference type="EMBL" id="SDX43669.1"/>
    </source>
</evidence>
<dbReference type="EMBL" id="FNNE01000009">
    <property type="protein sequence ID" value="SDX43669.1"/>
    <property type="molecule type" value="Genomic_DNA"/>
</dbReference>
<dbReference type="Proteomes" id="UP000199675">
    <property type="component" value="Unassembled WGS sequence"/>
</dbReference>
<dbReference type="OrthoDB" id="7593450at2"/>
<keyword evidence="2" id="KW-1185">Reference proteome</keyword>
<dbReference type="SUPFAM" id="SSF48452">
    <property type="entry name" value="TPR-like"/>
    <property type="match status" value="1"/>
</dbReference>
<evidence type="ECO:0000313" key="2">
    <source>
        <dbReference type="Proteomes" id="UP000199675"/>
    </source>
</evidence>
<proteinExistence type="predicted"/>
<dbReference type="Pfam" id="PF06041">
    <property type="entry name" value="DUF924"/>
    <property type="match status" value="1"/>
</dbReference>